<dbReference type="InterPro" id="IPR045077">
    <property type="entry name" value="L3_arc_euk"/>
</dbReference>
<dbReference type="GO" id="GO:0006412">
    <property type="term" value="P:translation"/>
    <property type="evidence" value="ECO:0007669"/>
    <property type="project" value="InterPro"/>
</dbReference>
<evidence type="ECO:0000256" key="16">
    <source>
        <dbReference type="ARBA" id="ARBA00046482"/>
    </source>
</evidence>
<dbReference type="FunFam" id="2.40.30.10:FF:000351">
    <property type="entry name" value="Ribosomal protein L3"/>
    <property type="match status" value="1"/>
</dbReference>
<dbReference type="Gene3D" id="3.30.1430.10">
    <property type="match status" value="1"/>
</dbReference>
<dbReference type="Pfam" id="PF00297">
    <property type="entry name" value="Ribosomal_L3"/>
    <property type="match status" value="1"/>
</dbReference>
<evidence type="ECO:0000256" key="10">
    <source>
        <dbReference type="ARBA" id="ARBA00022990"/>
    </source>
</evidence>
<name>A0AAV4X4E0_9ARAC</name>
<keyword evidence="11" id="KW-0539">Nucleus</keyword>
<accession>A0AAV4X4E0</accession>
<evidence type="ECO:0000256" key="7">
    <source>
        <dbReference type="ARBA" id="ARBA00022553"/>
    </source>
</evidence>
<keyword evidence="5" id="KW-0963">Cytoplasm</keyword>
<dbReference type="FunFam" id="4.10.960.10:FF:000002">
    <property type="entry name" value="60S ribosomal protein L3"/>
    <property type="match status" value="1"/>
</dbReference>
<dbReference type="GO" id="GO:0022625">
    <property type="term" value="C:cytosolic large ribosomal subunit"/>
    <property type="evidence" value="ECO:0007669"/>
    <property type="project" value="TreeGrafter"/>
</dbReference>
<evidence type="ECO:0000256" key="6">
    <source>
        <dbReference type="ARBA" id="ARBA00022499"/>
    </source>
</evidence>
<comment type="subunit">
    <text evidence="16">Component of the large ribosomal subunit. Interacts with DHX33.</text>
</comment>
<evidence type="ECO:0000256" key="1">
    <source>
        <dbReference type="ARBA" id="ARBA00004496"/>
    </source>
</evidence>
<dbReference type="PROSITE" id="PS00474">
    <property type="entry name" value="RIBOSOMAL_L3"/>
    <property type="match status" value="1"/>
</dbReference>
<dbReference type="FunFam" id="4.10.960.10:FF:000004">
    <property type="entry name" value="60S ribosomal protein L3"/>
    <property type="match status" value="1"/>
</dbReference>
<evidence type="ECO:0000256" key="3">
    <source>
        <dbReference type="ARBA" id="ARBA00006540"/>
    </source>
</evidence>
<dbReference type="InterPro" id="IPR009000">
    <property type="entry name" value="Transl_B-barrel_sf"/>
</dbReference>
<reference evidence="20 21" key="1">
    <citation type="submission" date="2021-06" db="EMBL/GenBank/DDBJ databases">
        <title>Caerostris darwini draft genome.</title>
        <authorList>
            <person name="Kono N."/>
            <person name="Arakawa K."/>
        </authorList>
    </citation>
    <scope>NUCLEOTIDE SEQUENCE [LARGE SCALE GENOMIC DNA]</scope>
</reference>
<keyword evidence="6" id="KW-1017">Isopeptide bond</keyword>
<evidence type="ECO:0000256" key="11">
    <source>
        <dbReference type="ARBA" id="ARBA00023242"/>
    </source>
</evidence>
<evidence type="ECO:0000256" key="15">
    <source>
        <dbReference type="ARBA" id="ARBA00035354"/>
    </source>
</evidence>
<keyword evidence="12 18" id="KW-0687">Ribonucleoprotein</keyword>
<dbReference type="GO" id="GO:0005730">
    <property type="term" value="C:nucleolus"/>
    <property type="evidence" value="ECO:0007669"/>
    <property type="project" value="UniProtKB-SubCell"/>
</dbReference>
<keyword evidence="21" id="KW-1185">Reference proteome</keyword>
<evidence type="ECO:0000256" key="2">
    <source>
        <dbReference type="ARBA" id="ARBA00004604"/>
    </source>
</evidence>
<dbReference type="SUPFAM" id="SSF50447">
    <property type="entry name" value="Translation proteins"/>
    <property type="match status" value="1"/>
</dbReference>
<organism evidence="20 21">
    <name type="scientific">Caerostris darwini</name>
    <dbReference type="NCBI Taxonomy" id="1538125"/>
    <lineage>
        <taxon>Eukaryota</taxon>
        <taxon>Metazoa</taxon>
        <taxon>Ecdysozoa</taxon>
        <taxon>Arthropoda</taxon>
        <taxon>Chelicerata</taxon>
        <taxon>Arachnida</taxon>
        <taxon>Araneae</taxon>
        <taxon>Araneomorphae</taxon>
        <taxon>Entelegynae</taxon>
        <taxon>Araneoidea</taxon>
        <taxon>Araneidae</taxon>
        <taxon>Caerostris</taxon>
    </lineage>
</organism>
<dbReference type="GO" id="GO:0003735">
    <property type="term" value="F:structural constituent of ribosome"/>
    <property type="evidence" value="ECO:0007669"/>
    <property type="project" value="InterPro"/>
</dbReference>
<evidence type="ECO:0000256" key="14">
    <source>
        <dbReference type="ARBA" id="ARBA00035243"/>
    </source>
</evidence>
<dbReference type="InterPro" id="IPR019926">
    <property type="entry name" value="Ribosomal_uL3_CS"/>
</dbReference>
<protein>
    <recommendedName>
        <fullName evidence="14">Large ribosomal subunit protein uL3</fullName>
    </recommendedName>
    <alternativeName>
        <fullName evidence="15">60S ribosomal protein L3</fullName>
    </alternativeName>
</protein>
<comment type="function">
    <text evidence="17">The L3 protein is a component of the large subunit of cytoplasmic ribosomes.</text>
</comment>
<comment type="similarity">
    <text evidence="3 18">Belongs to the universal ribosomal protein uL3 family.</text>
</comment>
<sequence>MSHRKFSAPRHGSLGFLPKKRCKRHRGKVKAFPKDDPSKPVHLTAFMGYKAGMTHIVREVDKPGSKVNKKEVVEPVTIIETPPMVIVGVVGYIETPKGLRAFKTVFAEHLSEDCRRRFYKNWYKSKKKAFTKYSKKWSDELGKKEIDKDLKKMAKYCKVIRVIAHTQMKLMRKRQKKAHIMEIQLNGGNIAQKIKWAKDHLEKPVPLSQVFAQDEMIDTIGITKGKGFKGVTSRWHTKKLPRKTHKGLRKVACIGAWHPSRVQFTVARAGQKGYHHRTEINKKIYRIGQGIHTKDGKVIKNNASTEYDLTEKSITPMGGFPHYGEVNCDYLMLKGCVMGPKKRAITLRKSLLTHTKRAATEKINLKFIDTSSKFGHGRFQTRAEKQQYM</sequence>
<evidence type="ECO:0000256" key="17">
    <source>
        <dbReference type="ARBA" id="ARBA00056881"/>
    </source>
</evidence>
<evidence type="ECO:0000313" key="21">
    <source>
        <dbReference type="Proteomes" id="UP001054837"/>
    </source>
</evidence>
<evidence type="ECO:0000256" key="12">
    <source>
        <dbReference type="ARBA" id="ARBA00023274"/>
    </source>
</evidence>
<evidence type="ECO:0000256" key="5">
    <source>
        <dbReference type="ARBA" id="ARBA00022490"/>
    </source>
</evidence>
<evidence type="ECO:0000256" key="19">
    <source>
        <dbReference type="SAM" id="MobiDB-lite"/>
    </source>
</evidence>
<dbReference type="Gene3D" id="4.10.960.10">
    <property type="entry name" value="Ribosomal protein L3, domain 3"/>
    <property type="match status" value="1"/>
</dbReference>
<proteinExistence type="inferred from homology"/>
<comment type="caution">
    <text evidence="20">The sequence shown here is derived from an EMBL/GenBank/DDBJ whole genome shotgun (WGS) entry which is preliminary data.</text>
</comment>
<dbReference type="FunFam" id="3.30.1430.10:FF:000001">
    <property type="entry name" value="60S ribosomal protein L3"/>
    <property type="match status" value="1"/>
</dbReference>
<dbReference type="Gene3D" id="2.40.30.10">
    <property type="entry name" value="Translation factors"/>
    <property type="match status" value="1"/>
</dbReference>
<evidence type="ECO:0000256" key="9">
    <source>
        <dbReference type="ARBA" id="ARBA00022980"/>
    </source>
</evidence>
<feature type="non-terminal residue" evidence="20">
    <location>
        <position position="389"/>
    </location>
</feature>
<comment type="function">
    <text evidence="13">Component of the large ribosomal subunit. The ribosome is a large ribonucleoprotein complex responsible for the synthesis of proteins in the cell.</text>
</comment>
<evidence type="ECO:0000256" key="18">
    <source>
        <dbReference type="RuleBase" id="RU003905"/>
    </source>
</evidence>
<dbReference type="FunFam" id="2.40.30.10:FF:000079">
    <property type="entry name" value="60S ribosomal protein L3"/>
    <property type="match status" value="1"/>
</dbReference>
<evidence type="ECO:0000256" key="8">
    <source>
        <dbReference type="ARBA" id="ARBA00022843"/>
    </source>
</evidence>
<evidence type="ECO:0000313" key="20">
    <source>
        <dbReference type="EMBL" id="GIY90042.1"/>
    </source>
</evidence>
<dbReference type="InterPro" id="IPR044892">
    <property type="entry name" value="Ribosomal_L3_dom_3_arc_sf"/>
</dbReference>
<keyword evidence="9 18" id="KW-0689">Ribosomal protein</keyword>
<dbReference type="Proteomes" id="UP001054837">
    <property type="component" value="Unassembled WGS sequence"/>
</dbReference>
<dbReference type="InterPro" id="IPR000597">
    <property type="entry name" value="Ribosomal_uL3"/>
</dbReference>
<feature type="region of interest" description="Disordered" evidence="19">
    <location>
        <begin position="1"/>
        <end position="20"/>
    </location>
</feature>
<dbReference type="EMBL" id="BPLQ01015707">
    <property type="protein sequence ID" value="GIY90042.1"/>
    <property type="molecule type" value="Genomic_DNA"/>
</dbReference>
<keyword evidence="7" id="KW-0597">Phosphoprotein</keyword>
<dbReference type="GO" id="GO:0003723">
    <property type="term" value="F:RNA binding"/>
    <property type="evidence" value="ECO:0007669"/>
    <property type="project" value="TreeGrafter"/>
</dbReference>
<dbReference type="PANTHER" id="PTHR11363:SF5">
    <property type="entry name" value="LARGE RIBOSOMAL SUBUNIT PROTEIN UL3"/>
    <property type="match status" value="1"/>
</dbReference>
<keyword evidence="4" id="KW-0488">Methylation</keyword>
<gene>
    <name evidence="20" type="primary">RpL3</name>
    <name evidence="20" type="ORF">CDAR_542941</name>
</gene>
<evidence type="ECO:0000256" key="4">
    <source>
        <dbReference type="ARBA" id="ARBA00022481"/>
    </source>
</evidence>
<comment type="subcellular location">
    <subcellularLocation>
        <location evidence="1">Cytoplasm</location>
    </subcellularLocation>
    <subcellularLocation>
        <location evidence="2">Nucleus</location>
        <location evidence="2">Nucleolus</location>
    </subcellularLocation>
</comment>
<evidence type="ECO:0000256" key="13">
    <source>
        <dbReference type="ARBA" id="ARBA00034092"/>
    </source>
</evidence>
<dbReference type="PANTHER" id="PTHR11363">
    <property type="entry name" value="60S RIBOSOMAL PROTEIN L3-RELATED"/>
    <property type="match status" value="1"/>
</dbReference>
<keyword evidence="10" id="KW-0007">Acetylation</keyword>
<dbReference type="AlphaFoldDB" id="A0AAV4X4E0"/>
<keyword evidence="8" id="KW-0832">Ubl conjugation</keyword>